<organism evidence="3 4">
    <name type="scientific">Rubus argutus</name>
    <name type="common">Southern blackberry</name>
    <dbReference type="NCBI Taxonomy" id="59490"/>
    <lineage>
        <taxon>Eukaryota</taxon>
        <taxon>Viridiplantae</taxon>
        <taxon>Streptophyta</taxon>
        <taxon>Embryophyta</taxon>
        <taxon>Tracheophyta</taxon>
        <taxon>Spermatophyta</taxon>
        <taxon>Magnoliopsida</taxon>
        <taxon>eudicotyledons</taxon>
        <taxon>Gunneridae</taxon>
        <taxon>Pentapetalae</taxon>
        <taxon>rosids</taxon>
        <taxon>fabids</taxon>
        <taxon>Rosales</taxon>
        <taxon>Rosaceae</taxon>
        <taxon>Rosoideae</taxon>
        <taxon>Rosoideae incertae sedis</taxon>
        <taxon>Rubus</taxon>
    </lineage>
</organism>
<dbReference type="AlphaFoldDB" id="A0AAW1XRJ1"/>
<feature type="signal peptide" evidence="1">
    <location>
        <begin position="1"/>
        <end position="21"/>
    </location>
</feature>
<dbReference type="InterPro" id="IPR027443">
    <property type="entry name" value="IPNS-like_sf"/>
</dbReference>
<dbReference type="SUPFAM" id="SSF51197">
    <property type="entry name" value="Clavaminate synthase-like"/>
    <property type="match status" value="1"/>
</dbReference>
<proteinExistence type="predicted"/>
<gene>
    <name evidence="3" type="ORF">M0R45_015676</name>
</gene>
<evidence type="ECO:0000259" key="2">
    <source>
        <dbReference type="Pfam" id="PF03171"/>
    </source>
</evidence>
<name>A0AAW1XRJ1_RUBAR</name>
<protein>
    <recommendedName>
        <fullName evidence="2">Isopenicillin N synthase-like Fe(2+) 2OG dioxygenase domain-containing protein</fullName>
    </recommendedName>
</protein>
<sequence length="77" mass="8540">MANGLVLSLHHLTACFMAGDGLQVWSNDRIKACHHRVKHCGNKARYSMGMFTFNNGVFQRSPGSQRSPIKAYCGVTK</sequence>
<dbReference type="InterPro" id="IPR044861">
    <property type="entry name" value="IPNS-like_FE2OG_OXY"/>
</dbReference>
<dbReference type="EMBL" id="JBEDUW010000003">
    <property type="protein sequence ID" value="KAK9938966.1"/>
    <property type="molecule type" value="Genomic_DNA"/>
</dbReference>
<feature type="chain" id="PRO_5043576132" description="Isopenicillin N synthase-like Fe(2+) 2OG dioxygenase domain-containing protein" evidence="1">
    <location>
        <begin position="22"/>
        <end position="77"/>
    </location>
</feature>
<evidence type="ECO:0000313" key="3">
    <source>
        <dbReference type="EMBL" id="KAK9938966.1"/>
    </source>
</evidence>
<dbReference type="Proteomes" id="UP001457282">
    <property type="component" value="Unassembled WGS sequence"/>
</dbReference>
<dbReference type="Gene3D" id="2.60.120.330">
    <property type="entry name" value="B-lactam Antibiotic, Isopenicillin N Synthase, Chain"/>
    <property type="match status" value="1"/>
</dbReference>
<evidence type="ECO:0000256" key="1">
    <source>
        <dbReference type="SAM" id="SignalP"/>
    </source>
</evidence>
<evidence type="ECO:0000313" key="4">
    <source>
        <dbReference type="Proteomes" id="UP001457282"/>
    </source>
</evidence>
<feature type="domain" description="Isopenicillin N synthase-like Fe(2+) 2OG dioxygenase" evidence="2">
    <location>
        <begin position="15"/>
        <end position="52"/>
    </location>
</feature>
<dbReference type="Pfam" id="PF03171">
    <property type="entry name" value="2OG-FeII_Oxy"/>
    <property type="match status" value="1"/>
</dbReference>
<keyword evidence="4" id="KW-1185">Reference proteome</keyword>
<accession>A0AAW1XRJ1</accession>
<comment type="caution">
    <text evidence="3">The sequence shown here is derived from an EMBL/GenBank/DDBJ whole genome shotgun (WGS) entry which is preliminary data.</text>
</comment>
<reference evidence="3 4" key="1">
    <citation type="journal article" date="2023" name="G3 (Bethesda)">
        <title>A chromosome-length genome assembly and annotation of blackberry (Rubus argutus, cv. 'Hillquist').</title>
        <authorList>
            <person name="Bruna T."/>
            <person name="Aryal R."/>
            <person name="Dudchenko O."/>
            <person name="Sargent D.J."/>
            <person name="Mead D."/>
            <person name="Buti M."/>
            <person name="Cavallini A."/>
            <person name="Hytonen T."/>
            <person name="Andres J."/>
            <person name="Pham M."/>
            <person name="Weisz D."/>
            <person name="Mascagni F."/>
            <person name="Usai G."/>
            <person name="Natali L."/>
            <person name="Bassil N."/>
            <person name="Fernandez G.E."/>
            <person name="Lomsadze A."/>
            <person name="Armour M."/>
            <person name="Olukolu B."/>
            <person name="Poorten T."/>
            <person name="Britton C."/>
            <person name="Davik J."/>
            <person name="Ashrafi H."/>
            <person name="Aiden E.L."/>
            <person name="Borodovsky M."/>
            <person name="Worthington M."/>
        </authorList>
    </citation>
    <scope>NUCLEOTIDE SEQUENCE [LARGE SCALE GENOMIC DNA]</scope>
    <source>
        <strain evidence="3">PI 553951</strain>
    </source>
</reference>
<keyword evidence="1" id="KW-0732">Signal</keyword>